<dbReference type="PROSITE" id="PS51257">
    <property type="entry name" value="PROKAR_LIPOPROTEIN"/>
    <property type="match status" value="1"/>
</dbReference>
<protein>
    <recommendedName>
        <fullName evidence="4">Lipoprotein</fullName>
    </recommendedName>
</protein>
<accession>A0ABV5MHM0</accession>
<dbReference type="Proteomes" id="UP001589608">
    <property type="component" value="Unassembled WGS sequence"/>
</dbReference>
<gene>
    <name evidence="2" type="ORF">ACFFTR_35205</name>
</gene>
<sequence>MGNRIWSAGLLVLALAGCSAPDTASPAAARKEASASPSPSAGPLADDYVGVLNDHYVADLSSSGAPKGAAFDPNAASIRGPHYAVALAESVAVAELPAIVTTRVTSEHGSRATLRPNPGHELLLARFTKAPLSPMSDSKGSTQEVVVGDQRRPLAGAIADGTLLAVSVPQGAPVSLQITDDGRAQSIDLRTGAAGRVDGLYPRYGAHADTMGSWITPAGSDMIPLGISLDFELTPWVEGSGWAPAGQAWLSYEVDAVLYGDGIDCDIDMGRTLSLSGAGFKASGAGTFTVPSYVASLTTNTPTHTGVVAAPANLRSVSIGWSLHAGCSKGGAAVKFSIRSNAGGSANLKAED</sequence>
<comment type="caution">
    <text evidence="2">The sequence shown here is derived from an EMBL/GenBank/DDBJ whole genome shotgun (WGS) entry which is preliminary data.</text>
</comment>
<evidence type="ECO:0000313" key="2">
    <source>
        <dbReference type="EMBL" id="MFB9448364.1"/>
    </source>
</evidence>
<organism evidence="2 3">
    <name type="scientific">Dactylosporangium vinaceum</name>
    <dbReference type="NCBI Taxonomy" id="53362"/>
    <lineage>
        <taxon>Bacteria</taxon>
        <taxon>Bacillati</taxon>
        <taxon>Actinomycetota</taxon>
        <taxon>Actinomycetes</taxon>
        <taxon>Micromonosporales</taxon>
        <taxon>Micromonosporaceae</taxon>
        <taxon>Dactylosporangium</taxon>
    </lineage>
</organism>
<keyword evidence="3" id="KW-1185">Reference proteome</keyword>
<evidence type="ECO:0008006" key="4">
    <source>
        <dbReference type="Google" id="ProtNLM"/>
    </source>
</evidence>
<reference evidence="2 3" key="1">
    <citation type="submission" date="2024-09" db="EMBL/GenBank/DDBJ databases">
        <authorList>
            <person name="Sun Q."/>
            <person name="Mori K."/>
        </authorList>
    </citation>
    <scope>NUCLEOTIDE SEQUENCE [LARGE SCALE GENOMIC DNA]</scope>
    <source>
        <strain evidence="2 3">JCM 3307</strain>
    </source>
</reference>
<proteinExistence type="predicted"/>
<dbReference type="EMBL" id="JBHMCA010000057">
    <property type="protein sequence ID" value="MFB9448364.1"/>
    <property type="molecule type" value="Genomic_DNA"/>
</dbReference>
<dbReference type="RefSeq" id="WP_223102912.1">
    <property type="nucleotide sequence ID" value="NZ_CP061913.1"/>
</dbReference>
<evidence type="ECO:0000313" key="3">
    <source>
        <dbReference type="Proteomes" id="UP001589608"/>
    </source>
</evidence>
<name>A0ABV5MHM0_9ACTN</name>
<feature type="signal peptide" evidence="1">
    <location>
        <begin position="1"/>
        <end position="24"/>
    </location>
</feature>
<keyword evidence="1" id="KW-0732">Signal</keyword>
<feature type="chain" id="PRO_5045140197" description="Lipoprotein" evidence="1">
    <location>
        <begin position="25"/>
        <end position="352"/>
    </location>
</feature>
<evidence type="ECO:0000256" key="1">
    <source>
        <dbReference type="SAM" id="SignalP"/>
    </source>
</evidence>